<keyword evidence="3" id="KW-0238">DNA-binding</keyword>
<reference evidence="8" key="1">
    <citation type="journal article" date="2018" name="Sci. Rep.">
        <title>Lignite coal burning seam in the remote Altai Mountains harbors a hydrogen-driven thermophilic microbial community.</title>
        <authorList>
            <person name="Kadnikov V.V."/>
            <person name="Mardanov A.V."/>
            <person name="Ivasenko D.A."/>
            <person name="Antsiferov D.V."/>
            <person name="Beletsky A.V."/>
            <person name="Karnachuk O.V."/>
            <person name="Ravin N.V."/>
        </authorList>
    </citation>
    <scope>NUCLEOTIDE SEQUENCE [LARGE SCALE GENOMIC DNA]</scope>
</reference>
<dbReference type="SUPFAM" id="SSF100950">
    <property type="entry name" value="NagB/RpiA/CoA transferase-like"/>
    <property type="match status" value="1"/>
</dbReference>
<dbReference type="Gene3D" id="1.10.10.10">
    <property type="entry name" value="Winged helix-like DNA-binding domain superfamily/Winged helix DNA-binding domain"/>
    <property type="match status" value="1"/>
</dbReference>
<keyword evidence="4" id="KW-0804">Transcription</keyword>
<dbReference type="PANTHER" id="PTHR34294">
    <property type="entry name" value="TRANSCRIPTIONAL REGULATOR-RELATED"/>
    <property type="match status" value="1"/>
</dbReference>
<dbReference type="SUPFAM" id="SSF46785">
    <property type="entry name" value="Winged helix' DNA-binding domain"/>
    <property type="match status" value="1"/>
</dbReference>
<comment type="caution">
    <text evidence="7">The sequence shown here is derived from an EMBL/GenBank/DDBJ whole genome shotgun (WGS) entry which is preliminary data.</text>
</comment>
<dbReference type="Pfam" id="PF04198">
    <property type="entry name" value="Sugar-bind"/>
    <property type="match status" value="1"/>
</dbReference>
<sequence length="357" mass="39327">MDPLTRLNVIGAIERLLPELKEALTLRVRVLKMLRVIQPVGRRALAEKVGLSERVLRGVVEELQKAGFIIVMRQGMLVTEAGEEVLDALEPLYARYAGLSVWEDRLKERLGLRHVLIVAGHPTDDTMTLSALGHEAAQYLNEILKKYTRIAVAGGTTMAAMAAYFRPRKRYPQVTFYPARGGLGEEAAIQASAIAARLAEAAGAQYVLFQLPDQLDKEMSEELRHDPYVAERLSEMRKAEVVFHGIGDALTMARRRRTPEALVERLKHAQAVSEAFGAYYNEAGELVFQVPTLGLSLDDLKQKRCVAVAGGKTKARAILSLAKTGLFDVLITDQGAAQAILEATDKTQPPDDSDRSQ</sequence>
<feature type="domain" description="CggR N-terminal DNA binding" evidence="6">
    <location>
        <begin position="26"/>
        <end position="91"/>
    </location>
</feature>
<dbReference type="EMBL" id="PEBX01000124">
    <property type="protein sequence ID" value="PTQ55388.1"/>
    <property type="molecule type" value="Genomic_DNA"/>
</dbReference>
<evidence type="ECO:0000313" key="7">
    <source>
        <dbReference type="EMBL" id="PTQ55388.1"/>
    </source>
</evidence>
<dbReference type="InterPro" id="IPR036390">
    <property type="entry name" value="WH_DNA-bd_sf"/>
</dbReference>
<protein>
    <submittedName>
        <fullName evidence="7">Uncharacterized protein</fullName>
    </submittedName>
</protein>
<dbReference type="Pfam" id="PF21715">
    <property type="entry name" value="CggR_N"/>
    <property type="match status" value="1"/>
</dbReference>
<dbReference type="PANTHER" id="PTHR34294:SF5">
    <property type="entry name" value="CENTRAL GLYCOLYTIC GENES REGULATOR"/>
    <property type="match status" value="1"/>
</dbReference>
<evidence type="ECO:0000256" key="2">
    <source>
        <dbReference type="ARBA" id="ARBA00023015"/>
    </source>
</evidence>
<proteinExistence type="inferred from homology"/>
<dbReference type="GO" id="GO:0030246">
    <property type="term" value="F:carbohydrate binding"/>
    <property type="evidence" value="ECO:0007669"/>
    <property type="project" value="InterPro"/>
</dbReference>
<evidence type="ECO:0000256" key="3">
    <source>
        <dbReference type="ARBA" id="ARBA00023125"/>
    </source>
</evidence>
<dbReference type="Proteomes" id="UP000244338">
    <property type="component" value="Unassembled WGS sequence"/>
</dbReference>
<dbReference type="GO" id="GO:0003677">
    <property type="term" value="F:DNA binding"/>
    <property type="evidence" value="ECO:0007669"/>
    <property type="project" value="UniProtKB-KW"/>
</dbReference>
<dbReference type="AlphaFoldDB" id="A0A2R6XY89"/>
<comment type="similarity">
    <text evidence="1">Belongs to the SorC transcriptional regulatory family.</text>
</comment>
<name>A0A2R6XY89_9BACL</name>
<evidence type="ECO:0000313" key="8">
    <source>
        <dbReference type="Proteomes" id="UP000244338"/>
    </source>
</evidence>
<evidence type="ECO:0000256" key="4">
    <source>
        <dbReference type="ARBA" id="ARBA00023163"/>
    </source>
</evidence>
<dbReference type="InterPro" id="IPR037171">
    <property type="entry name" value="NagB/RpiA_transferase-like"/>
</dbReference>
<evidence type="ECO:0000259" key="6">
    <source>
        <dbReference type="Pfam" id="PF21715"/>
    </source>
</evidence>
<organism evidence="7 8">
    <name type="scientific">Candidatus Carbonibacillus altaicus</name>
    <dbReference type="NCBI Taxonomy" id="2163959"/>
    <lineage>
        <taxon>Bacteria</taxon>
        <taxon>Bacillati</taxon>
        <taxon>Bacillota</taxon>
        <taxon>Bacilli</taxon>
        <taxon>Bacillales</taxon>
        <taxon>Candidatus Carbonibacillus</taxon>
    </lineage>
</organism>
<dbReference type="InterPro" id="IPR036388">
    <property type="entry name" value="WH-like_DNA-bd_sf"/>
</dbReference>
<keyword evidence="2" id="KW-0805">Transcription regulation</keyword>
<gene>
    <name evidence="7" type="ORF">BSOLF_2214</name>
</gene>
<evidence type="ECO:0000256" key="1">
    <source>
        <dbReference type="ARBA" id="ARBA00010466"/>
    </source>
</evidence>
<evidence type="ECO:0000259" key="5">
    <source>
        <dbReference type="Pfam" id="PF04198"/>
    </source>
</evidence>
<dbReference type="InterPro" id="IPR007324">
    <property type="entry name" value="Sugar-bd_dom_put"/>
</dbReference>
<dbReference type="InterPro" id="IPR048715">
    <property type="entry name" value="CggR_N"/>
</dbReference>
<accession>A0A2R6XY89</accession>
<dbReference type="Gene3D" id="3.40.50.1360">
    <property type="match status" value="1"/>
</dbReference>
<feature type="domain" description="Sugar-binding" evidence="5">
    <location>
        <begin position="97"/>
        <end position="342"/>
    </location>
</feature>
<dbReference type="InterPro" id="IPR051054">
    <property type="entry name" value="SorC_transcr_regulators"/>
</dbReference>